<dbReference type="PANTHER" id="PTHR31793:SF39">
    <property type="entry name" value="THIOESTERASE_THIOL ESTER DEHYDRASE-ISOMERASE"/>
    <property type="match status" value="1"/>
</dbReference>
<reference evidence="2 3" key="1">
    <citation type="journal article" date="2012" name="Appl. Environ. Microbiol.">
        <title>Short-read sequencing for genomic analysis of the brown rot fungus Fibroporia radiculosa.</title>
        <authorList>
            <person name="Tang J.D."/>
            <person name="Perkins A.D."/>
            <person name="Sonstegard T.S."/>
            <person name="Schroeder S.G."/>
            <person name="Burgess S.C."/>
            <person name="Diehl S.V."/>
        </authorList>
    </citation>
    <scope>NUCLEOTIDE SEQUENCE [LARGE SCALE GENOMIC DNA]</scope>
    <source>
        <strain evidence="2 3">TFFH 294</strain>
    </source>
</reference>
<dbReference type="InterPro" id="IPR029069">
    <property type="entry name" value="HotDog_dom_sf"/>
</dbReference>
<protein>
    <recommendedName>
        <fullName evidence="4">Thioesterase domain-containing protein</fullName>
    </recommendedName>
</protein>
<dbReference type="HOGENOM" id="CLU_078553_0_0_1"/>
<name>J4HWQ2_9APHY</name>
<dbReference type="GO" id="GO:0047617">
    <property type="term" value="F:fatty acyl-CoA hydrolase activity"/>
    <property type="evidence" value="ECO:0007669"/>
    <property type="project" value="TreeGrafter"/>
</dbReference>
<dbReference type="InParanoid" id="J4HWQ2"/>
<evidence type="ECO:0000313" key="3">
    <source>
        <dbReference type="Proteomes" id="UP000006352"/>
    </source>
</evidence>
<dbReference type="CDD" id="cd00586">
    <property type="entry name" value="4HBT"/>
    <property type="match status" value="1"/>
</dbReference>
<keyword evidence="3" id="KW-1185">Reference proteome</keyword>
<dbReference type="RefSeq" id="XP_012181940.1">
    <property type="nucleotide sequence ID" value="XM_012326550.1"/>
</dbReference>
<proteinExistence type="predicted"/>
<evidence type="ECO:0008006" key="4">
    <source>
        <dbReference type="Google" id="ProtNLM"/>
    </source>
</evidence>
<dbReference type="GeneID" id="24097568"/>
<dbReference type="SUPFAM" id="SSF54637">
    <property type="entry name" value="Thioesterase/thiol ester dehydrase-isomerase"/>
    <property type="match status" value="1"/>
</dbReference>
<dbReference type="EMBL" id="HE797087">
    <property type="protein sequence ID" value="CCM02657.1"/>
    <property type="molecule type" value="Genomic_DNA"/>
</dbReference>
<organism evidence="2 3">
    <name type="scientific">Fibroporia radiculosa</name>
    <dbReference type="NCBI Taxonomy" id="599839"/>
    <lineage>
        <taxon>Eukaryota</taxon>
        <taxon>Fungi</taxon>
        <taxon>Dikarya</taxon>
        <taxon>Basidiomycota</taxon>
        <taxon>Agaricomycotina</taxon>
        <taxon>Agaricomycetes</taxon>
        <taxon>Polyporales</taxon>
        <taxon>Fibroporiaceae</taxon>
        <taxon>Fibroporia</taxon>
    </lineage>
</organism>
<dbReference type="OrthoDB" id="5538558at2759"/>
<evidence type="ECO:0000256" key="1">
    <source>
        <dbReference type="SAM" id="MobiDB-lite"/>
    </source>
</evidence>
<gene>
    <name evidence="2" type="ORF">FIBRA_04761</name>
</gene>
<feature type="region of interest" description="Disordered" evidence="1">
    <location>
        <begin position="48"/>
        <end position="68"/>
    </location>
</feature>
<dbReference type="PANTHER" id="PTHR31793">
    <property type="entry name" value="4-HYDROXYBENZOYL-COA THIOESTERASE FAMILY MEMBER"/>
    <property type="match status" value="1"/>
</dbReference>
<dbReference type="Proteomes" id="UP000006352">
    <property type="component" value="Unassembled WGS sequence"/>
</dbReference>
<evidence type="ECO:0000313" key="2">
    <source>
        <dbReference type="EMBL" id="CCM02657.1"/>
    </source>
</evidence>
<sequence>MSMRAIRCSLGTSFLRRGSLAHQSAAWLARKSHSSILSLQDAFRDPSSPFHIPPGSQGPASPDPPVDVLDPAEEARETLIALGYDPTSFWEQRIVWGDHDAFQHVNNVRYLRFLESSRMQWIVSLAHELGGESRANNMLTGKGVSLIIKSVSADFKRPVVYPDTLLIGHRPHTGLIAPNSHGNGTEEKEKRLAKTHFYLKGAVYSYAQRRIVTEGDSILVWYDYDKLAKCDPGEDVQRALLRRMALAPNSKP</sequence>
<dbReference type="Pfam" id="PF13279">
    <property type="entry name" value="4HBT_2"/>
    <property type="match status" value="1"/>
</dbReference>
<dbReference type="Gene3D" id="3.10.129.10">
    <property type="entry name" value="Hotdog Thioesterase"/>
    <property type="match status" value="1"/>
</dbReference>
<dbReference type="InterPro" id="IPR050563">
    <property type="entry name" value="4-hydroxybenzoyl-CoA_TE"/>
</dbReference>
<accession>J4HWQ2</accession>
<dbReference type="AlphaFoldDB" id="J4HWQ2"/>